<dbReference type="OrthoDB" id="47362at2759"/>
<feature type="transmembrane region" description="Helical" evidence="5">
    <location>
        <begin position="173"/>
        <end position="191"/>
    </location>
</feature>
<dbReference type="Proteomes" id="UP000266841">
    <property type="component" value="Unassembled WGS sequence"/>
</dbReference>
<evidence type="ECO:0000256" key="3">
    <source>
        <dbReference type="ARBA" id="ARBA00022989"/>
    </source>
</evidence>
<evidence type="ECO:0000313" key="7">
    <source>
        <dbReference type="Proteomes" id="UP000266841"/>
    </source>
</evidence>
<evidence type="ECO:0000256" key="5">
    <source>
        <dbReference type="SAM" id="Phobius"/>
    </source>
</evidence>
<sequence>MSTWPIPAGTPGVFLARGTTQTCTAQGFFNELGNLATPLYNMSLCAYYVLVIREQWTEDKIRSKAEPIMHLVPISLALTIAVLGLPFTLYNNSGWLCWIAAYPRGCQSNGTCARGEHADIFRWVHYAIIWSAILFVTAGMYSIYRRVHLQERRQSQYQLDNDVVRRGEKSKKVAIQAGLFVGALYITWIFTTVSREGVLCCILSLFPILTYDHSTASEQGFFNCLIYIRPRYLRCKSRNPDLKFRRLCIMTLYPEDNQMQASNAPDGVRHAWADGRADGQRRSSTASYYSTGISSKMKRSSAGNNDDIDTVNAIAAESDFQKVNTLEVVEEPGDCDAVQP</sequence>
<evidence type="ECO:0000313" key="6">
    <source>
        <dbReference type="EMBL" id="EJK45012.1"/>
    </source>
</evidence>
<dbReference type="EMBL" id="AGNL01048931">
    <property type="protein sequence ID" value="EJK45012.1"/>
    <property type="molecule type" value="Genomic_DNA"/>
</dbReference>
<feature type="transmembrane region" description="Helical" evidence="5">
    <location>
        <begin position="39"/>
        <end position="56"/>
    </location>
</feature>
<dbReference type="OMA" id="RPRYLRC"/>
<dbReference type="AlphaFoldDB" id="K0REM0"/>
<evidence type="ECO:0000256" key="1">
    <source>
        <dbReference type="ARBA" id="ARBA00004141"/>
    </source>
</evidence>
<evidence type="ECO:0000256" key="4">
    <source>
        <dbReference type="ARBA" id="ARBA00023136"/>
    </source>
</evidence>
<gene>
    <name evidence="6" type="ORF">THAOC_36405</name>
</gene>
<feature type="transmembrane region" description="Helical" evidence="5">
    <location>
        <begin position="68"/>
        <end position="89"/>
    </location>
</feature>
<accession>K0REM0</accession>
<dbReference type="eggNOG" id="ENOG502R93N">
    <property type="taxonomic scope" value="Eukaryota"/>
</dbReference>
<feature type="transmembrane region" description="Helical" evidence="5">
    <location>
        <begin position="123"/>
        <end position="144"/>
    </location>
</feature>
<reference evidence="6 7" key="1">
    <citation type="journal article" date="2012" name="Genome Biol.">
        <title>Genome and low-iron response of an oceanic diatom adapted to chronic iron limitation.</title>
        <authorList>
            <person name="Lommer M."/>
            <person name="Specht M."/>
            <person name="Roy A.S."/>
            <person name="Kraemer L."/>
            <person name="Andreson R."/>
            <person name="Gutowska M.A."/>
            <person name="Wolf J."/>
            <person name="Bergner S.V."/>
            <person name="Schilhabel M.B."/>
            <person name="Klostermeier U.C."/>
            <person name="Beiko R.G."/>
            <person name="Rosenstiel P."/>
            <person name="Hippler M."/>
            <person name="Laroche J."/>
        </authorList>
    </citation>
    <scope>NUCLEOTIDE SEQUENCE [LARGE SCALE GENOMIC DNA]</scope>
    <source>
        <strain evidence="6 7">CCMP1005</strain>
    </source>
</reference>
<dbReference type="PANTHER" id="PTHR23112:SF0">
    <property type="entry name" value="TRANSMEMBRANE PROTEIN 116"/>
    <property type="match status" value="1"/>
</dbReference>
<protein>
    <recommendedName>
        <fullName evidence="8">G-protein coupled receptors family 2 profile 2 domain-containing protein</fullName>
    </recommendedName>
</protein>
<keyword evidence="2 5" id="KW-0812">Transmembrane</keyword>
<dbReference type="GO" id="GO:0004930">
    <property type="term" value="F:G protein-coupled receptor activity"/>
    <property type="evidence" value="ECO:0007669"/>
    <property type="project" value="TreeGrafter"/>
</dbReference>
<evidence type="ECO:0000256" key="2">
    <source>
        <dbReference type="ARBA" id="ARBA00022692"/>
    </source>
</evidence>
<keyword evidence="7" id="KW-1185">Reference proteome</keyword>
<dbReference type="Gene3D" id="1.20.1070.10">
    <property type="entry name" value="Rhodopsin 7-helix transmembrane proteins"/>
    <property type="match status" value="1"/>
</dbReference>
<organism evidence="6 7">
    <name type="scientific">Thalassiosira oceanica</name>
    <name type="common">Marine diatom</name>
    <dbReference type="NCBI Taxonomy" id="159749"/>
    <lineage>
        <taxon>Eukaryota</taxon>
        <taxon>Sar</taxon>
        <taxon>Stramenopiles</taxon>
        <taxon>Ochrophyta</taxon>
        <taxon>Bacillariophyta</taxon>
        <taxon>Coscinodiscophyceae</taxon>
        <taxon>Thalassiosirophycidae</taxon>
        <taxon>Thalassiosirales</taxon>
        <taxon>Thalassiosiraceae</taxon>
        <taxon>Thalassiosira</taxon>
    </lineage>
</organism>
<name>K0REM0_THAOC</name>
<comment type="subcellular location">
    <subcellularLocation>
        <location evidence="1">Membrane</location>
        <topology evidence="1">Multi-pass membrane protein</topology>
    </subcellularLocation>
</comment>
<proteinExistence type="predicted"/>
<dbReference type="GO" id="GO:0005886">
    <property type="term" value="C:plasma membrane"/>
    <property type="evidence" value="ECO:0007669"/>
    <property type="project" value="TreeGrafter"/>
</dbReference>
<keyword evidence="4 5" id="KW-0472">Membrane</keyword>
<comment type="caution">
    <text evidence="6">The sequence shown here is derived from an EMBL/GenBank/DDBJ whole genome shotgun (WGS) entry which is preliminary data.</text>
</comment>
<evidence type="ECO:0008006" key="8">
    <source>
        <dbReference type="Google" id="ProtNLM"/>
    </source>
</evidence>
<keyword evidence="3 5" id="KW-1133">Transmembrane helix</keyword>
<dbReference type="GO" id="GO:0007189">
    <property type="term" value="P:adenylate cyclase-activating G protein-coupled receptor signaling pathway"/>
    <property type="evidence" value="ECO:0007669"/>
    <property type="project" value="TreeGrafter"/>
</dbReference>
<dbReference type="PANTHER" id="PTHR23112">
    <property type="entry name" value="G PROTEIN-COUPLED RECEPTOR 157-RELATED"/>
    <property type="match status" value="1"/>
</dbReference>